<dbReference type="STRING" id="907931.GCA_000165675_01022"/>
<sequence length="284" mass="33395">MNETHQMVSKALQGQLSIKIDYLSQVQQAIQNEKLAPLYRLLDKQRYDDVTQSDQADDAQENLAFLLQDNRASIAQFLAPDLLAYIKSYYPFFELYPLDAELVTYSVFIGDWWNHRQIGVLDIINVRFDLNEEAIDKLRRTSQLEHDQSIYDTDIDEINKIMVGLSEFLDDATKRQLEIRVIDDQIEQLHEDKKGFFVNRADQKTRDELQKKRQLLLASEKRVPAVEEKLKEHQHELLELEKESTLLDLELKVVLEKFTDYATFEQTLHDIYRAYIANLLGKEK</sequence>
<accession>A0A4R5N806</accession>
<dbReference type="EMBL" id="PUFI01000014">
    <property type="protein sequence ID" value="TDG68026.1"/>
    <property type="molecule type" value="Genomic_DNA"/>
</dbReference>
<evidence type="ECO:0000313" key="3">
    <source>
        <dbReference type="Proteomes" id="UP000295681"/>
    </source>
</evidence>
<reference evidence="2 3" key="1">
    <citation type="journal article" date="2019" name="Appl. Microbiol. Biotechnol.">
        <title>Uncovering carbohydrate metabolism through a genotype-phenotype association study of 56 lactic acid bacteria genomes.</title>
        <authorList>
            <person name="Buron-Moles G."/>
            <person name="Chailyan A."/>
            <person name="Dolejs I."/>
            <person name="Forster J."/>
            <person name="Miks M.H."/>
        </authorList>
    </citation>
    <scope>NUCLEOTIDE SEQUENCE [LARGE SCALE GENOMIC DNA]</scope>
    <source>
        <strain evidence="2 3">ATCC 700006</strain>
    </source>
</reference>
<dbReference type="RefSeq" id="WP_133264375.1">
    <property type="nucleotide sequence ID" value="NZ_JAGYGP010000001.1"/>
</dbReference>
<comment type="caution">
    <text evidence="2">The sequence shown here is derived from an EMBL/GenBank/DDBJ whole genome shotgun (WGS) entry which is preliminary data.</text>
</comment>
<evidence type="ECO:0008006" key="4">
    <source>
        <dbReference type="Google" id="ProtNLM"/>
    </source>
</evidence>
<feature type="coiled-coil region" evidence="1">
    <location>
        <begin position="223"/>
        <end position="250"/>
    </location>
</feature>
<evidence type="ECO:0000313" key="2">
    <source>
        <dbReference type="EMBL" id="TDG68026.1"/>
    </source>
</evidence>
<keyword evidence="1" id="KW-0175">Coiled coil</keyword>
<evidence type="ECO:0000256" key="1">
    <source>
        <dbReference type="SAM" id="Coils"/>
    </source>
</evidence>
<proteinExistence type="predicted"/>
<gene>
    <name evidence="2" type="ORF">C5L23_000332</name>
</gene>
<name>A0A4R5N806_9LACO</name>
<protein>
    <recommendedName>
        <fullName evidence="4">Exonuclease SbcC</fullName>
    </recommendedName>
</protein>
<organism evidence="2 3">
    <name type="scientific">Leuconostoc fallax</name>
    <dbReference type="NCBI Taxonomy" id="1251"/>
    <lineage>
        <taxon>Bacteria</taxon>
        <taxon>Bacillati</taxon>
        <taxon>Bacillota</taxon>
        <taxon>Bacilli</taxon>
        <taxon>Lactobacillales</taxon>
        <taxon>Lactobacillaceae</taxon>
        <taxon>Leuconostoc</taxon>
    </lineage>
</organism>
<dbReference type="Proteomes" id="UP000295681">
    <property type="component" value="Unassembled WGS sequence"/>
</dbReference>
<keyword evidence="3" id="KW-1185">Reference proteome</keyword>
<dbReference type="AlphaFoldDB" id="A0A4R5N806"/>